<organism evidence="1 2">
    <name type="scientific">Trichogramma kaykai</name>
    <dbReference type="NCBI Taxonomy" id="54128"/>
    <lineage>
        <taxon>Eukaryota</taxon>
        <taxon>Metazoa</taxon>
        <taxon>Ecdysozoa</taxon>
        <taxon>Arthropoda</taxon>
        <taxon>Hexapoda</taxon>
        <taxon>Insecta</taxon>
        <taxon>Pterygota</taxon>
        <taxon>Neoptera</taxon>
        <taxon>Endopterygota</taxon>
        <taxon>Hymenoptera</taxon>
        <taxon>Apocrita</taxon>
        <taxon>Proctotrupomorpha</taxon>
        <taxon>Chalcidoidea</taxon>
        <taxon>Trichogrammatidae</taxon>
        <taxon>Trichogramma</taxon>
    </lineage>
</organism>
<gene>
    <name evidence="1" type="ORF">TKK_017889</name>
</gene>
<dbReference type="AlphaFoldDB" id="A0ABD2W1U5"/>
<proteinExistence type="predicted"/>
<reference evidence="1 2" key="1">
    <citation type="journal article" date="2024" name="bioRxiv">
        <title>A reference genome for Trichogramma kaykai: A tiny desert-dwelling parasitoid wasp with competing sex-ratio distorters.</title>
        <authorList>
            <person name="Culotta J."/>
            <person name="Lindsey A.R."/>
        </authorList>
    </citation>
    <scope>NUCLEOTIDE SEQUENCE [LARGE SCALE GENOMIC DNA]</scope>
    <source>
        <strain evidence="1 2">KSX58</strain>
    </source>
</reference>
<accession>A0ABD2W1U5</accession>
<dbReference type="Proteomes" id="UP001627154">
    <property type="component" value="Unassembled WGS sequence"/>
</dbReference>
<evidence type="ECO:0000313" key="2">
    <source>
        <dbReference type="Proteomes" id="UP001627154"/>
    </source>
</evidence>
<dbReference type="EMBL" id="JBJJXI010000145">
    <property type="protein sequence ID" value="KAL3386694.1"/>
    <property type="molecule type" value="Genomic_DNA"/>
</dbReference>
<comment type="caution">
    <text evidence="1">The sequence shown here is derived from an EMBL/GenBank/DDBJ whole genome shotgun (WGS) entry which is preliminary data.</text>
</comment>
<sequence length="308" mass="34782">MSMLALRFPLLCKSCAMLGYETKTKRKERRKTICIAAPQRRSSTTAVIRAAATQILRHSRAHKIPESRCHCHHHRRYIFLSFFLIRDVLYIFRTAASTTASPICHCGYQPKLSIFPLDETVRALRELFDVCSCARICPFEKLISAGRRRARARARHEHVRSTSIAHGCSNAIVQSLFILQRLRRKSKILVTWLLQRKGGKESERTVYTLDSSSSVSEKLCGTYLTKTIYVCIHLRESLSSLSLTMMIIICNPTTAAVHAVSIVRRSLYTSTLRGCCGCCSVGSTAQGFTSAPRKSHCRPRGNQQLIFQ</sequence>
<name>A0ABD2W1U5_9HYME</name>
<keyword evidence="2" id="KW-1185">Reference proteome</keyword>
<evidence type="ECO:0008006" key="3">
    <source>
        <dbReference type="Google" id="ProtNLM"/>
    </source>
</evidence>
<evidence type="ECO:0000313" key="1">
    <source>
        <dbReference type="EMBL" id="KAL3386694.1"/>
    </source>
</evidence>
<protein>
    <recommendedName>
        <fullName evidence="3">Secreted protein</fullName>
    </recommendedName>
</protein>